<evidence type="ECO:0000313" key="2">
    <source>
        <dbReference type="Proteomes" id="UP000805193"/>
    </source>
</evidence>
<protein>
    <submittedName>
        <fullName evidence="1">Uncharacterized protein</fullName>
    </submittedName>
</protein>
<comment type="caution">
    <text evidence="1">The sequence shown here is derived from an EMBL/GenBank/DDBJ whole genome shotgun (WGS) entry which is preliminary data.</text>
</comment>
<dbReference type="Proteomes" id="UP000805193">
    <property type="component" value="Unassembled WGS sequence"/>
</dbReference>
<name>A0AC60NX32_IXOPE</name>
<dbReference type="EMBL" id="JABSTQ010011413">
    <property type="protein sequence ID" value="KAG0411684.1"/>
    <property type="molecule type" value="Genomic_DNA"/>
</dbReference>
<gene>
    <name evidence="1" type="ORF">HPB47_011188</name>
</gene>
<organism evidence="1 2">
    <name type="scientific">Ixodes persulcatus</name>
    <name type="common">Taiga tick</name>
    <dbReference type="NCBI Taxonomy" id="34615"/>
    <lineage>
        <taxon>Eukaryota</taxon>
        <taxon>Metazoa</taxon>
        <taxon>Ecdysozoa</taxon>
        <taxon>Arthropoda</taxon>
        <taxon>Chelicerata</taxon>
        <taxon>Arachnida</taxon>
        <taxon>Acari</taxon>
        <taxon>Parasitiformes</taxon>
        <taxon>Ixodida</taxon>
        <taxon>Ixodoidea</taxon>
        <taxon>Ixodidae</taxon>
        <taxon>Ixodinae</taxon>
        <taxon>Ixodes</taxon>
    </lineage>
</organism>
<accession>A0AC60NX32</accession>
<sequence>MAALDGRAPRDPHQTSRATTQPEPVSPAMLIPVVRRVEPTPKSVEPPKTTDGCHSVHPPWPIGFRLRGSLWHHEDGDGDHCRSYRAVTSGVQASERLRTLEQNKDWDASTRTYQPRPEHSREVLRLESEERIAMRRIEVEGKTTRPHRLPKGESSNPEGAETDAREIPRVLRSHVQRVRRRVDPIRVK</sequence>
<reference evidence="1 2" key="1">
    <citation type="journal article" date="2020" name="Cell">
        <title>Large-Scale Comparative Analyses of Tick Genomes Elucidate Their Genetic Diversity and Vector Capacities.</title>
        <authorList>
            <consortium name="Tick Genome and Microbiome Consortium (TIGMIC)"/>
            <person name="Jia N."/>
            <person name="Wang J."/>
            <person name="Shi W."/>
            <person name="Du L."/>
            <person name="Sun Y."/>
            <person name="Zhan W."/>
            <person name="Jiang J.F."/>
            <person name="Wang Q."/>
            <person name="Zhang B."/>
            <person name="Ji P."/>
            <person name="Bell-Sakyi L."/>
            <person name="Cui X.M."/>
            <person name="Yuan T.T."/>
            <person name="Jiang B.G."/>
            <person name="Yang W.F."/>
            <person name="Lam T.T."/>
            <person name="Chang Q.C."/>
            <person name="Ding S.J."/>
            <person name="Wang X.J."/>
            <person name="Zhu J.G."/>
            <person name="Ruan X.D."/>
            <person name="Zhao L."/>
            <person name="Wei J.T."/>
            <person name="Ye R.Z."/>
            <person name="Que T.C."/>
            <person name="Du C.H."/>
            <person name="Zhou Y.H."/>
            <person name="Cheng J.X."/>
            <person name="Dai P.F."/>
            <person name="Guo W.B."/>
            <person name="Han X.H."/>
            <person name="Huang E.J."/>
            <person name="Li L.F."/>
            <person name="Wei W."/>
            <person name="Gao Y.C."/>
            <person name="Liu J.Z."/>
            <person name="Shao H.Z."/>
            <person name="Wang X."/>
            <person name="Wang C.C."/>
            <person name="Yang T.C."/>
            <person name="Huo Q.B."/>
            <person name="Li W."/>
            <person name="Chen H.Y."/>
            <person name="Chen S.E."/>
            <person name="Zhou L.G."/>
            <person name="Ni X.B."/>
            <person name="Tian J.H."/>
            <person name="Sheng Y."/>
            <person name="Liu T."/>
            <person name="Pan Y.S."/>
            <person name="Xia L.Y."/>
            <person name="Li J."/>
            <person name="Zhao F."/>
            <person name="Cao W.C."/>
        </authorList>
    </citation>
    <scope>NUCLEOTIDE SEQUENCE [LARGE SCALE GENOMIC DNA]</scope>
    <source>
        <strain evidence="1">Iper-2018</strain>
    </source>
</reference>
<proteinExistence type="predicted"/>
<feature type="non-terminal residue" evidence="1">
    <location>
        <position position="188"/>
    </location>
</feature>
<keyword evidence="2" id="KW-1185">Reference proteome</keyword>
<evidence type="ECO:0000313" key="1">
    <source>
        <dbReference type="EMBL" id="KAG0411684.1"/>
    </source>
</evidence>